<proteinExistence type="predicted"/>
<organism evidence="2 3">
    <name type="scientific">Streptomyces tibetensis</name>
    <dbReference type="NCBI Taxonomy" id="2382123"/>
    <lineage>
        <taxon>Bacteria</taxon>
        <taxon>Bacillati</taxon>
        <taxon>Actinomycetota</taxon>
        <taxon>Actinomycetes</taxon>
        <taxon>Kitasatosporales</taxon>
        <taxon>Streptomycetaceae</taxon>
        <taxon>Streptomyces</taxon>
    </lineage>
</organism>
<dbReference type="Proteomes" id="UP001601422">
    <property type="component" value="Unassembled WGS sequence"/>
</dbReference>
<comment type="caution">
    <text evidence="2">The sequence shown here is derived from an EMBL/GenBank/DDBJ whole genome shotgun (WGS) entry which is preliminary data.</text>
</comment>
<gene>
    <name evidence="2" type="ORF">ACFYQT_39880</name>
</gene>
<name>A0ABW6N8D5_9ACTN</name>
<dbReference type="EMBL" id="JBIAJP010000021">
    <property type="protein sequence ID" value="MFF0009556.1"/>
    <property type="molecule type" value="Genomic_DNA"/>
</dbReference>
<keyword evidence="3" id="KW-1185">Reference proteome</keyword>
<evidence type="ECO:0000313" key="2">
    <source>
        <dbReference type="EMBL" id="MFF0009556.1"/>
    </source>
</evidence>
<dbReference type="RefSeq" id="WP_389835470.1">
    <property type="nucleotide sequence ID" value="NZ_JBIAJP010000021.1"/>
</dbReference>
<protein>
    <submittedName>
        <fullName evidence="2">DUF6011 domain-containing protein</fullName>
    </submittedName>
</protein>
<feature type="compositionally biased region" description="Basic and acidic residues" evidence="1">
    <location>
        <begin position="37"/>
        <end position="58"/>
    </location>
</feature>
<feature type="region of interest" description="Disordered" evidence="1">
    <location>
        <begin position="37"/>
        <end position="65"/>
    </location>
</feature>
<dbReference type="Pfam" id="PF19474">
    <property type="entry name" value="DUF6011"/>
    <property type="match status" value="1"/>
</dbReference>
<accession>A0ABW6N8D5</accession>
<reference evidence="2 3" key="1">
    <citation type="submission" date="2024-10" db="EMBL/GenBank/DDBJ databases">
        <title>The Natural Products Discovery Center: Release of the First 8490 Sequenced Strains for Exploring Actinobacteria Biosynthetic Diversity.</title>
        <authorList>
            <person name="Kalkreuter E."/>
            <person name="Kautsar S.A."/>
            <person name="Yang D."/>
            <person name="Bader C.D."/>
            <person name="Teijaro C.N."/>
            <person name="Fluegel L."/>
            <person name="Davis C.M."/>
            <person name="Simpson J.R."/>
            <person name="Lauterbach L."/>
            <person name="Steele A.D."/>
            <person name="Gui C."/>
            <person name="Meng S."/>
            <person name="Li G."/>
            <person name="Viehrig K."/>
            <person name="Ye F."/>
            <person name="Su P."/>
            <person name="Kiefer A.F."/>
            <person name="Nichols A."/>
            <person name="Cepeda A.J."/>
            <person name="Yan W."/>
            <person name="Fan B."/>
            <person name="Jiang Y."/>
            <person name="Adhikari A."/>
            <person name="Zheng C.-J."/>
            <person name="Schuster L."/>
            <person name="Cowan T.M."/>
            <person name="Smanski M.J."/>
            <person name="Chevrette M.G."/>
            <person name="De Carvalho L.P.S."/>
            <person name="Shen B."/>
        </authorList>
    </citation>
    <scope>NUCLEOTIDE SEQUENCE [LARGE SCALE GENOMIC DNA]</scope>
    <source>
        <strain evidence="2 3">NPDC005497</strain>
    </source>
</reference>
<evidence type="ECO:0000256" key="1">
    <source>
        <dbReference type="SAM" id="MobiDB-lite"/>
    </source>
</evidence>
<dbReference type="InterPro" id="IPR046053">
    <property type="entry name" value="DUF6011"/>
</dbReference>
<evidence type="ECO:0000313" key="3">
    <source>
        <dbReference type="Proteomes" id="UP001601422"/>
    </source>
</evidence>
<sequence>MAANEQQEPLTGPVPGLRRRVWCRGCRRLLTDPESVRRRWGPECDPDTRNGHERHDVDQDPIPGL</sequence>